<evidence type="ECO:0000259" key="1">
    <source>
        <dbReference type="SMART" id="SM00331"/>
    </source>
</evidence>
<evidence type="ECO:0000313" key="2">
    <source>
        <dbReference type="EMBL" id="MBC8558981.1"/>
    </source>
</evidence>
<gene>
    <name evidence="2" type="ORF">H8710_02740</name>
</gene>
<organism evidence="2 3">
    <name type="scientific">Fumia xinanensis</name>
    <dbReference type="NCBI Taxonomy" id="2763659"/>
    <lineage>
        <taxon>Bacteria</taxon>
        <taxon>Bacillati</taxon>
        <taxon>Bacillota</taxon>
        <taxon>Clostridia</taxon>
        <taxon>Eubacteriales</taxon>
        <taxon>Oscillospiraceae</taxon>
        <taxon>Fumia</taxon>
    </lineage>
</organism>
<feature type="domain" description="PPM-type phosphatase" evidence="1">
    <location>
        <begin position="4"/>
        <end position="218"/>
    </location>
</feature>
<dbReference type="RefSeq" id="WP_249293875.1">
    <property type="nucleotide sequence ID" value="NZ_JACRSV010000001.1"/>
</dbReference>
<accession>A0A926E0C4</accession>
<dbReference type="EMBL" id="JACRSV010000001">
    <property type="protein sequence ID" value="MBC8558981.1"/>
    <property type="molecule type" value="Genomic_DNA"/>
</dbReference>
<dbReference type="PANTHER" id="PTHR35801:SF1">
    <property type="entry name" value="PHOSPHOSERINE PHOSPHATASE RSBX"/>
    <property type="match status" value="1"/>
</dbReference>
<dbReference type="PANTHER" id="PTHR35801">
    <property type="entry name" value="PHOSPHOSERINE PHOSPHATASE RSBX"/>
    <property type="match status" value="1"/>
</dbReference>
<dbReference type="SMART" id="SM00331">
    <property type="entry name" value="PP2C_SIG"/>
    <property type="match status" value="1"/>
</dbReference>
<dbReference type="Gene3D" id="3.60.40.10">
    <property type="entry name" value="PPM-type phosphatase domain"/>
    <property type="match status" value="1"/>
</dbReference>
<keyword evidence="3" id="KW-1185">Reference proteome</keyword>
<dbReference type="InterPro" id="IPR036457">
    <property type="entry name" value="PPM-type-like_dom_sf"/>
</dbReference>
<dbReference type="Proteomes" id="UP000610760">
    <property type="component" value="Unassembled WGS sequence"/>
</dbReference>
<name>A0A926E0C4_9FIRM</name>
<dbReference type="InterPro" id="IPR039248">
    <property type="entry name" value="Ptase_RsbX"/>
</dbReference>
<dbReference type="InterPro" id="IPR001932">
    <property type="entry name" value="PPM-type_phosphatase-like_dom"/>
</dbReference>
<comment type="caution">
    <text evidence="2">The sequence shown here is derived from an EMBL/GenBank/DDBJ whole genome shotgun (WGS) entry which is preliminary data.</text>
</comment>
<evidence type="ECO:0000313" key="3">
    <source>
        <dbReference type="Proteomes" id="UP000610760"/>
    </source>
</evidence>
<sequence>MRYFIETGYVSLNKYGEELCGDRVESIYYDGTLTLVLADGLGSGVKANILSTLTSKIIGTMMASGMKIEDCVETIIQTLPICKVRQVAYSTFTILQIRSDGEAYMVQFDNPLCVLLRDGKRTEYPIEMNIISDKTVYESRMKVELGDVFVMFSDGVPHAGIGITMNIGWQQENVAKFLEENYDPDASPKSTAAKLADACKALYMDKMGDDTTVAVMKVREKSLVSIMFGPPSDSADDKKVVKEFLEDEGKKIVSGGTTSKIVSGYLGTTVRTCLDYIDPKIPPIGYMDGVDLVTEGALTLGKVMEISNTIVSDSNTDTSWLKKKDGASLIAKYLFEEATDVNFYVGRAMNPAHQNPNLPLDLSLKLKIVEILAKNLEIMGKRVKVKYY</sequence>
<reference evidence="2" key="1">
    <citation type="submission" date="2020-08" db="EMBL/GenBank/DDBJ databases">
        <title>Genome public.</title>
        <authorList>
            <person name="Liu C."/>
            <person name="Sun Q."/>
        </authorList>
    </citation>
    <scope>NUCLEOTIDE SEQUENCE</scope>
    <source>
        <strain evidence="2">NSJ-33</strain>
    </source>
</reference>
<protein>
    <submittedName>
        <fullName evidence="2">SpoIIE family protein phosphatase</fullName>
    </submittedName>
</protein>
<dbReference type="SUPFAM" id="SSF81606">
    <property type="entry name" value="PP2C-like"/>
    <property type="match status" value="1"/>
</dbReference>
<dbReference type="Pfam" id="PF07228">
    <property type="entry name" value="SpoIIE"/>
    <property type="match status" value="1"/>
</dbReference>
<proteinExistence type="predicted"/>
<dbReference type="AlphaFoldDB" id="A0A926E0C4"/>